<comment type="caution">
    <text evidence="1">The sequence shown here is derived from an EMBL/GenBank/DDBJ whole genome shotgun (WGS) entry which is preliminary data.</text>
</comment>
<reference evidence="1" key="1">
    <citation type="journal article" date="2015" name="Nature">
        <title>Complex archaea that bridge the gap between prokaryotes and eukaryotes.</title>
        <authorList>
            <person name="Spang A."/>
            <person name="Saw J.H."/>
            <person name="Jorgensen S.L."/>
            <person name="Zaremba-Niedzwiedzka K."/>
            <person name="Martijn J."/>
            <person name="Lind A.E."/>
            <person name="van Eijk R."/>
            <person name="Schleper C."/>
            <person name="Guy L."/>
            <person name="Ettema T.J."/>
        </authorList>
    </citation>
    <scope>NUCLEOTIDE SEQUENCE</scope>
</reference>
<organism evidence="1">
    <name type="scientific">marine sediment metagenome</name>
    <dbReference type="NCBI Taxonomy" id="412755"/>
    <lineage>
        <taxon>unclassified sequences</taxon>
        <taxon>metagenomes</taxon>
        <taxon>ecological metagenomes</taxon>
    </lineage>
</organism>
<name>A0A0F9JYE9_9ZZZZ</name>
<dbReference type="AlphaFoldDB" id="A0A0F9JYE9"/>
<evidence type="ECO:0000313" key="1">
    <source>
        <dbReference type="EMBL" id="KKM03943.1"/>
    </source>
</evidence>
<gene>
    <name evidence="1" type="ORF">LCGC14_1769320</name>
</gene>
<sequence>MLSENERIGLQNKIRDFYNSKKGVKILKKDNKKLHKDFKKKRGWFSKEEDEAWKHLIIKKKT</sequence>
<protein>
    <submittedName>
        <fullName evidence="1">Uncharacterized protein</fullName>
    </submittedName>
</protein>
<accession>A0A0F9JYE9</accession>
<dbReference type="EMBL" id="LAZR01016568">
    <property type="protein sequence ID" value="KKM03943.1"/>
    <property type="molecule type" value="Genomic_DNA"/>
</dbReference>
<proteinExistence type="predicted"/>